<evidence type="ECO:0000313" key="3">
    <source>
        <dbReference type="Proteomes" id="UP000694406"/>
    </source>
</evidence>
<dbReference type="AlphaFoldDB" id="A0A8C5SLW0"/>
<proteinExistence type="predicted"/>
<dbReference type="InterPro" id="IPR032549">
    <property type="entry name" value="DUF4939"/>
</dbReference>
<evidence type="ECO:0000313" key="2">
    <source>
        <dbReference type="Ensembl" id="ENSLLTP00000020504.1"/>
    </source>
</evidence>
<dbReference type="Proteomes" id="UP000694406">
    <property type="component" value="Unplaced"/>
</dbReference>
<name>A0A8C5SLW0_LATLA</name>
<accession>A0A8C5SLW0</accession>
<keyword evidence="3" id="KW-1185">Reference proteome</keyword>
<dbReference type="GeneTree" id="ENSGT01010000223685"/>
<protein>
    <recommendedName>
        <fullName evidence="1">DUF4939 domain-containing protein</fullName>
    </recommendedName>
</protein>
<dbReference type="Pfam" id="PF16297">
    <property type="entry name" value="DUF4939"/>
    <property type="match status" value="1"/>
</dbReference>
<sequence>MEKQPRRPSAGGVFPRRWRAPRLPLYRSKLRGDPKNLGIFLAQVWSYMEEYREDFPSEAAKVRGVTRALEGTAAEWMVTLHNDNAPQLMNYNLFMTAAAG</sequence>
<reference evidence="2" key="1">
    <citation type="submission" date="2025-08" db="UniProtKB">
        <authorList>
            <consortium name="Ensembl"/>
        </authorList>
    </citation>
    <scope>IDENTIFICATION</scope>
</reference>
<evidence type="ECO:0000259" key="1">
    <source>
        <dbReference type="Pfam" id="PF16297"/>
    </source>
</evidence>
<reference evidence="2" key="2">
    <citation type="submission" date="2025-09" db="UniProtKB">
        <authorList>
            <consortium name="Ensembl"/>
        </authorList>
    </citation>
    <scope>IDENTIFICATION</scope>
</reference>
<dbReference type="Ensembl" id="ENSLLTT00000021264.1">
    <property type="protein sequence ID" value="ENSLLTP00000020504.1"/>
    <property type="gene ID" value="ENSLLTG00000015357.1"/>
</dbReference>
<organism evidence="2 3">
    <name type="scientific">Laticauda laticaudata</name>
    <name type="common">Blue-ringed sea krait</name>
    <name type="synonym">Blue-lipped sea krait</name>
    <dbReference type="NCBI Taxonomy" id="8630"/>
    <lineage>
        <taxon>Eukaryota</taxon>
        <taxon>Metazoa</taxon>
        <taxon>Chordata</taxon>
        <taxon>Craniata</taxon>
        <taxon>Vertebrata</taxon>
        <taxon>Euteleostomi</taxon>
        <taxon>Lepidosauria</taxon>
        <taxon>Squamata</taxon>
        <taxon>Bifurcata</taxon>
        <taxon>Unidentata</taxon>
        <taxon>Episquamata</taxon>
        <taxon>Toxicofera</taxon>
        <taxon>Serpentes</taxon>
        <taxon>Colubroidea</taxon>
        <taxon>Elapidae</taxon>
        <taxon>Laticaudinae</taxon>
        <taxon>Laticauda</taxon>
    </lineage>
</organism>
<feature type="domain" description="DUF4939" evidence="1">
    <location>
        <begin position="16"/>
        <end position="96"/>
    </location>
</feature>